<protein>
    <recommendedName>
        <fullName evidence="2">SGS domain-containing protein</fullName>
    </recommendedName>
</protein>
<gene>
    <name evidence="3" type="ORF">BYL167_LOCUS67046</name>
</gene>
<proteinExistence type="predicted"/>
<dbReference type="PANTHER" id="PTHR45862">
    <property type="entry name" value="PROTEIN SGT1 HOMOLOG"/>
    <property type="match status" value="1"/>
</dbReference>
<accession>A0A8S3FEK9</accession>
<sequence length="124" mass="14125">DAIQWASLDSQHKPNAPPVIMNRAPTVQSVPPSYPSSSKKPKDWDKLEVEIKKEEKEEKLEGDAALNQLFQQIYRDGSDEQRRAMNKSFMESGGTVLSTNWDDIAKKKTECKPPDGMEWKPYDS</sequence>
<feature type="non-terminal residue" evidence="3">
    <location>
        <position position="124"/>
    </location>
</feature>
<dbReference type="InterPro" id="IPR044563">
    <property type="entry name" value="Sgt1-like"/>
</dbReference>
<dbReference type="Proteomes" id="UP000681967">
    <property type="component" value="Unassembled WGS sequence"/>
</dbReference>
<name>A0A8S3FEK9_9BILA</name>
<dbReference type="Pfam" id="PF05002">
    <property type="entry name" value="SGS"/>
    <property type="match status" value="1"/>
</dbReference>
<organism evidence="3 4">
    <name type="scientific">Rotaria magnacalcarata</name>
    <dbReference type="NCBI Taxonomy" id="392030"/>
    <lineage>
        <taxon>Eukaryota</taxon>
        <taxon>Metazoa</taxon>
        <taxon>Spiralia</taxon>
        <taxon>Gnathifera</taxon>
        <taxon>Rotifera</taxon>
        <taxon>Eurotatoria</taxon>
        <taxon>Bdelloidea</taxon>
        <taxon>Philodinida</taxon>
        <taxon>Philodinidae</taxon>
        <taxon>Rotaria</taxon>
    </lineage>
</organism>
<evidence type="ECO:0000256" key="1">
    <source>
        <dbReference type="SAM" id="MobiDB-lite"/>
    </source>
</evidence>
<dbReference type="EMBL" id="CAJOBH010244632">
    <property type="protein sequence ID" value="CAF5120816.1"/>
    <property type="molecule type" value="Genomic_DNA"/>
</dbReference>
<evidence type="ECO:0000313" key="4">
    <source>
        <dbReference type="Proteomes" id="UP000681967"/>
    </source>
</evidence>
<feature type="region of interest" description="Disordered" evidence="1">
    <location>
        <begin position="1"/>
        <end position="43"/>
    </location>
</feature>
<reference evidence="3" key="1">
    <citation type="submission" date="2021-02" db="EMBL/GenBank/DDBJ databases">
        <authorList>
            <person name="Nowell W R."/>
        </authorList>
    </citation>
    <scope>NUCLEOTIDE SEQUENCE</scope>
</reference>
<dbReference type="InterPro" id="IPR008978">
    <property type="entry name" value="HSP20-like_chaperone"/>
</dbReference>
<evidence type="ECO:0000313" key="3">
    <source>
        <dbReference type="EMBL" id="CAF5120816.1"/>
    </source>
</evidence>
<dbReference type="GO" id="GO:0051087">
    <property type="term" value="F:protein-folding chaperone binding"/>
    <property type="evidence" value="ECO:0007669"/>
    <property type="project" value="InterPro"/>
</dbReference>
<dbReference type="InterPro" id="IPR007699">
    <property type="entry name" value="SGS_dom"/>
</dbReference>
<dbReference type="AlphaFoldDB" id="A0A8S3FEK9"/>
<dbReference type="SUPFAM" id="SSF49764">
    <property type="entry name" value="HSP20-like chaperones"/>
    <property type="match status" value="1"/>
</dbReference>
<evidence type="ECO:0000259" key="2">
    <source>
        <dbReference type="PROSITE" id="PS51048"/>
    </source>
</evidence>
<comment type="caution">
    <text evidence="3">The sequence shown here is derived from an EMBL/GenBank/DDBJ whole genome shotgun (WGS) entry which is preliminary data.</text>
</comment>
<dbReference type="PROSITE" id="PS51048">
    <property type="entry name" value="SGS"/>
    <property type="match status" value="1"/>
</dbReference>
<feature type="domain" description="SGS" evidence="2">
    <location>
        <begin position="33"/>
        <end position="124"/>
    </location>
</feature>